<proteinExistence type="predicted"/>
<evidence type="ECO:0000313" key="2">
    <source>
        <dbReference type="EMBL" id="KII71676.1"/>
    </source>
</evidence>
<reference evidence="2 3" key="1">
    <citation type="journal article" date="2014" name="Genome Biol. Evol.">
        <title>The genome of the myxosporean Thelohanellus kitauei shows adaptations to nutrient acquisition within its fish host.</title>
        <authorList>
            <person name="Yang Y."/>
            <person name="Xiong J."/>
            <person name="Zhou Z."/>
            <person name="Huo F."/>
            <person name="Miao W."/>
            <person name="Ran C."/>
            <person name="Liu Y."/>
            <person name="Zhang J."/>
            <person name="Feng J."/>
            <person name="Wang M."/>
            <person name="Wang M."/>
            <person name="Wang L."/>
            <person name="Yao B."/>
        </authorList>
    </citation>
    <scope>NUCLEOTIDE SEQUENCE [LARGE SCALE GENOMIC DNA]</scope>
    <source>
        <strain evidence="2">Wuqing</strain>
    </source>
</reference>
<comment type="caution">
    <text evidence="2">The sequence shown here is derived from an EMBL/GenBank/DDBJ whole genome shotgun (WGS) entry which is preliminary data.</text>
</comment>
<dbReference type="EMBL" id="JWZT01004882">
    <property type="protein sequence ID" value="KII62714.1"/>
    <property type="molecule type" value="Genomic_DNA"/>
</dbReference>
<name>A0A0C2MWH5_THEKT</name>
<dbReference type="AlphaFoldDB" id="A0A0C2MWH5"/>
<evidence type="ECO:0000313" key="1">
    <source>
        <dbReference type="EMBL" id="KII62714.1"/>
    </source>
</evidence>
<dbReference type="EMBL" id="JWZT01001671">
    <property type="protein sequence ID" value="KII71676.1"/>
    <property type="molecule type" value="Genomic_DNA"/>
</dbReference>
<keyword evidence="3" id="KW-1185">Reference proteome</keyword>
<sequence>MIPSFTPTNINEKDQIIYVSNDGGRTVIGRRIMNKGLPVYLTSIQLLQDHMFCVSDINSTFVYIDRNFKESHFVTYEKNALLFPHPTKGQYIAKLVPEDFHSNPIVSQNVVMILK</sequence>
<organism evidence="2 3">
    <name type="scientific">Thelohanellus kitauei</name>
    <name type="common">Myxosporean</name>
    <dbReference type="NCBI Taxonomy" id="669202"/>
    <lineage>
        <taxon>Eukaryota</taxon>
        <taxon>Metazoa</taxon>
        <taxon>Cnidaria</taxon>
        <taxon>Myxozoa</taxon>
        <taxon>Myxosporea</taxon>
        <taxon>Bivalvulida</taxon>
        <taxon>Platysporina</taxon>
        <taxon>Myxobolidae</taxon>
        <taxon>Thelohanellus</taxon>
    </lineage>
</organism>
<evidence type="ECO:0000313" key="3">
    <source>
        <dbReference type="Proteomes" id="UP000031668"/>
    </source>
</evidence>
<dbReference type="Proteomes" id="UP000031668">
    <property type="component" value="Unassembled WGS sequence"/>
</dbReference>
<protein>
    <submittedName>
        <fullName evidence="2">Uncharacterized protein</fullName>
    </submittedName>
</protein>
<gene>
    <name evidence="1" type="ORF">RF11_03637</name>
    <name evidence="2" type="ORF">RF11_11478</name>
</gene>
<accession>A0A0C2MWH5</accession>